<reference evidence="1 2" key="1">
    <citation type="submission" date="2023-04" db="EMBL/GenBank/DDBJ databases">
        <title>Forest soil microbial communities from Buena Vista Peninsula, Colon Province, Panama.</title>
        <authorList>
            <person name="Bouskill N."/>
        </authorList>
    </citation>
    <scope>NUCLEOTIDE SEQUENCE [LARGE SCALE GENOMIC DNA]</scope>
    <source>
        <strain evidence="1 2">AC80</strain>
    </source>
</reference>
<gene>
    <name evidence="1" type="ORF">M2272_001351</name>
</gene>
<accession>A0ABT6KVI7</accession>
<dbReference type="Gene3D" id="2.70.98.10">
    <property type="match status" value="1"/>
</dbReference>
<name>A0ABT6KVI7_9MYCO</name>
<evidence type="ECO:0000313" key="1">
    <source>
        <dbReference type="EMBL" id="MDH6194722.1"/>
    </source>
</evidence>
<dbReference type="InterPro" id="IPR011013">
    <property type="entry name" value="Gal_mutarotase_sf_dom"/>
</dbReference>
<protein>
    <recommendedName>
        <fullName evidence="3">DUF5107 domain-containing protein</fullName>
    </recommendedName>
</protein>
<sequence length="339" mass="37092">MTTRVSTEWSFNGLQALVLTNGALRVVLLPELGGKIWQVTNLRDGRDLLWHNPRLTAAKVGFGSVYDDVFFGGWDELFPNDIPEELAGEPYPDHGELWAAPWTWRVEQDGPQTVQVSMSLSTAISACRITRTITLADGDPHFRVSWRITNDSGRDLPYLWKQHVAVPVHEPARLTMGAGPVEFEDFGHPRARTHDGRYQWPYLVDEAGARHDMRATLPAESQVSEFQYATELSDGYCAVTYADGSGIGLAFDPAVFPSCWTFASYGGWRAHEVLILEPCTGYPVGVTTGIEAGTHRTLAAGAALETELVMVTYTGMADVTGIDSDGTVQGTQLKAGTTS</sequence>
<dbReference type="InterPro" id="IPR014718">
    <property type="entry name" value="GH-type_carb-bd"/>
</dbReference>
<proteinExistence type="predicted"/>
<dbReference type="SUPFAM" id="SSF74650">
    <property type="entry name" value="Galactose mutarotase-like"/>
    <property type="match status" value="1"/>
</dbReference>
<keyword evidence="2" id="KW-1185">Reference proteome</keyword>
<dbReference type="RefSeq" id="WP_280831385.1">
    <property type="nucleotide sequence ID" value="NZ_JARXVE010000002.1"/>
</dbReference>
<dbReference type="EMBL" id="JARXVE010000002">
    <property type="protein sequence ID" value="MDH6194722.1"/>
    <property type="molecule type" value="Genomic_DNA"/>
</dbReference>
<comment type="caution">
    <text evidence="1">The sequence shown here is derived from an EMBL/GenBank/DDBJ whole genome shotgun (WGS) entry which is preliminary data.</text>
</comment>
<dbReference type="Proteomes" id="UP001160130">
    <property type="component" value="Unassembled WGS sequence"/>
</dbReference>
<evidence type="ECO:0000313" key="2">
    <source>
        <dbReference type="Proteomes" id="UP001160130"/>
    </source>
</evidence>
<organism evidence="1 2">
    <name type="scientific">Mycolicibacterium frederiksbergense</name>
    <dbReference type="NCBI Taxonomy" id="117567"/>
    <lineage>
        <taxon>Bacteria</taxon>
        <taxon>Bacillati</taxon>
        <taxon>Actinomycetota</taxon>
        <taxon>Actinomycetes</taxon>
        <taxon>Mycobacteriales</taxon>
        <taxon>Mycobacteriaceae</taxon>
        <taxon>Mycolicibacterium</taxon>
    </lineage>
</organism>
<evidence type="ECO:0008006" key="3">
    <source>
        <dbReference type="Google" id="ProtNLM"/>
    </source>
</evidence>